<protein>
    <recommendedName>
        <fullName evidence="5">MORN repeat-containing protein 5</fullName>
    </recommendedName>
</protein>
<keyword evidence="1" id="KW-0677">Repeat</keyword>
<dbReference type="EMBL" id="FNXT01000876">
    <property type="protein sequence ID" value="SZX68716.1"/>
    <property type="molecule type" value="Genomic_DNA"/>
</dbReference>
<dbReference type="STRING" id="3088.A0A383VWC3"/>
<dbReference type="SMART" id="SM00698">
    <property type="entry name" value="MORN"/>
    <property type="match status" value="3"/>
</dbReference>
<proteinExistence type="predicted"/>
<dbReference type="PANTHER" id="PTHR46917:SF1">
    <property type="entry name" value="MORN REPEAT-CONTAINING PROTEIN 2"/>
    <property type="match status" value="1"/>
</dbReference>
<sequence length="175" mass="19019">MPTQPSAHEPSTLSVAPAQQQELQTGRFYYKDGAIYEGQYKVVGLPPPAPAEPAKKGAKKKEEEPPAQPAEPPKPVRHGVGTLKCGDYTYTGEWVDDEMHGQGSFSFASGACYEGAWQHNKYQGQGRYCFPDGKAYQGDWVSNVMHGQGSFTDTKGHCWAGQFYNGAGPGLTCQL</sequence>
<dbReference type="GO" id="GO:0016020">
    <property type="term" value="C:membrane"/>
    <property type="evidence" value="ECO:0007669"/>
    <property type="project" value="UniProtKB-ARBA"/>
</dbReference>
<gene>
    <name evidence="3" type="ORF">BQ4739_LOCUS9042</name>
</gene>
<name>A0A383VWC3_TETOB</name>
<feature type="region of interest" description="Disordered" evidence="2">
    <location>
        <begin position="1"/>
        <end position="20"/>
    </location>
</feature>
<dbReference type="FunFam" id="2.20.110.10:FF:000025">
    <property type="entry name" value="MORN repeat, putative"/>
    <property type="match status" value="1"/>
</dbReference>
<evidence type="ECO:0008006" key="5">
    <source>
        <dbReference type="Google" id="ProtNLM"/>
    </source>
</evidence>
<accession>A0A383VWC3</accession>
<evidence type="ECO:0000256" key="2">
    <source>
        <dbReference type="SAM" id="MobiDB-lite"/>
    </source>
</evidence>
<keyword evidence="4" id="KW-1185">Reference proteome</keyword>
<dbReference type="Gene3D" id="2.20.110.10">
    <property type="entry name" value="Histone H3 K4-specific methyltransferase SET7/9 N-terminal domain"/>
    <property type="match status" value="2"/>
</dbReference>
<dbReference type="Proteomes" id="UP000256970">
    <property type="component" value="Unassembled WGS sequence"/>
</dbReference>
<dbReference type="InterPro" id="IPR052849">
    <property type="entry name" value="MORN_repeat_protein"/>
</dbReference>
<dbReference type="Pfam" id="PF02493">
    <property type="entry name" value="MORN"/>
    <property type="match status" value="4"/>
</dbReference>
<dbReference type="InterPro" id="IPR003409">
    <property type="entry name" value="MORN"/>
</dbReference>
<dbReference type="SUPFAM" id="SSF82185">
    <property type="entry name" value="Histone H3 K4-specific methyltransferase SET7/9 N-terminal domain"/>
    <property type="match status" value="1"/>
</dbReference>
<dbReference type="AlphaFoldDB" id="A0A383VWC3"/>
<evidence type="ECO:0000313" key="3">
    <source>
        <dbReference type="EMBL" id="SZX68716.1"/>
    </source>
</evidence>
<evidence type="ECO:0000256" key="1">
    <source>
        <dbReference type="ARBA" id="ARBA00022737"/>
    </source>
</evidence>
<dbReference type="PANTHER" id="PTHR46917">
    <property type="entry name" value="MORN REPEAT-CONTAINING PROTEIN 2"/>
    <property type="match status" value="1"/>
</dbReference>
<evidence type="ECO:0000313" key="4">
    <source>
        <dbReference type="Proteomes" id="UP000256970"/>
    </source>
</evidence>
<reference evidence="3 4" key="1">
    <citation type="submission" date="2016-10" db="EMBL/GenBank/DDBJ databases">
        <authorList>
            <person name="Cai Z."/>
        </authorList>
    </citation>
    <scope>NUCLEOTIDE SEQUENCE [LARGE SCALE GENOMIC DNA]</scope>
</reference>
<organism evidence="3 4">
    <name type="scientific">Tetradesmus obliquus</name>
    <name type="common">Green alga</name>
    <name type="synonym">Acutodesmus obliquus</name>
    <dbReference type="NCBI Taxonomy" id="3088"/>
    <lineage>
        <taxon>Eukaryota</taxon>
        <taxon>Viridiplantae</taxon>
        <taxon>Chlorophyta</taxon>
        <taxon>core chlorophytes</taxon>
        <taxon>Chlorophyceae</taxon>
        <taxon>CS clade</taxon>
        <taxon>Sphaeropleales</taxon>
        <taxon>Scenedesmaceae</taxon>
        <taxon>Tetradesmus</taxon>
    </lineage>
</organism>
<feature type="region of interest" description="Disordered" evidence="2">
    <location>
        <begin position="42"/>
        <end position="79"/>
    </location>
</feature>